<sequence length="109" mass="12005">MATQALKKTCSVFMVVAILTMMFSAQIAHSNNVGMCVKHCLPQCMKSANKHTPSTCEEICKKNCNKQVMGKEESFIPRTDENSGIIGKIGDVADKACDALFNNGCNWKW</sequence>
<dbReference type="OrthoDB" id="1032555at2759"/>
<reference evidence="3" key="1">
    <citation type="journal article" date="2013" name="Nat. Genet.">
        <title>The Capsella rubella genome and the genomic consequences of rapid mating system evolution.</title>
        <authorList>
            <person name="Slotte T."/>
            <person name="Hazzouri K.M."/>
            <person name="Agren J.A."/>
            <person name="Koenig D."/>
            <person name="Maumus F."/>
            <person name="Guo Y.L."/>
            <person name="Steige K."/>
            <person name="Platts A.E."/>
            <person name="Escobar J.S."/>
            <person name="Newman L.K."/>
            <person name="Wang W."/>
            <person name="Mandakova T."/>
            <person name="Vello E."/>
            <person name="Smith L.M."/>
            <person name="Henz S.R."/>
            <person name="Steffen J."/>
            <person name="Takuno S."/>
            <person name="Brandvain Y."/>
            <person name="Coop G."/>
            <person name="Andolfatto P."/>
            <person name="Hu T.T."/>
            <person name="Blanchette M."/>
            <person name="Clark R.M."/>
            <person name="Quesneville H."/>
            <person name="Nordborg M."/>
            <person name="Gaut B.S."/>
            <person name="Lysak M.A."/>
            <person name="Jenkins J."/>
            <person name="Grimwood J."/>
            <person name="Chapman J."/>
            <person name="Prochnik S."/>
            <person name="Shu S."/>
            <person name="Rokhsar D."/>
            <person name="Schmutz J."/>
            <person name="Weigel D."/>
            <person name="Wright S.I."/>
        </authorList>
    </citation>
    <scope>NUCLEOTIDE SEQUENCE [LARGE SCALE GENOMIC DNA]</scope>
    <source>
        <strain evidence="3">cv. Monte Gargano</strain>
    </source>
</reference>
<dbReference type="PANTHER" id="PTHR31710">
    <property type="entry name" value="GB|AAF16529.1-RELATED"/>
    <property type="match status" value="1"/>
</dbReference>
<evidence type="ECO:0000313" key="2">
    <source>
        <dbReference type="EMBL" id="EOA25990.1"/>
    </source>
</evidence>
<feature type="signal peptide" evidence="1">
    <location>
        <begin position="1"/>
        <end position="30"/>
    </location>
</feature>
<dbReference type="KEGG" id="crb:17884722"/>
<dbReference type="Proteomes" id="UP000029121">
    <property type="component" value="Unassembled WGS sequence"/>
</dbReference>
<name>R0HL95_9BRAS</name>
<keyword evidence="3" id="KW-1185">Reference proteome</keyword>
<organism evidence="2 3">
    <name type="scientific">Capsella rubella</name>
    <dbReference type="NCBI Taxonomy" id="81985"/>
    <lineage>
        <taxon>Eukaryota</taxon>
        <taxon>Viridiplantae</taxon>
        <taxon>Streptophyta</taxon>
        <taxon>Embryophyta</taxon>
        <taxon>Tracheophyta</taxon>
        <taxon>Spermatophyta</taxon>
        <taxon>Magnoliopsida</taxon>
        <taxon>eudicotyledons</taxon>
        <taxon>Gunneridae</taxon>
        <taxon>Pentapetalae</taxon>
        <taxon>rosids</taxon>
        <taxon>malvids</taxon>
        <taxon>Brassicales</taxon>
        <taxon>Brassicaceae</taxon>
        <taxon>Camelineae</taxon>
        <taxon>Capsella</taxon>
    </lineage>
</organism>
<gene>
    <name evidence="2" type="ORF">CARUB_v10019379mg</name>
</gene>
<keyword evidence="1" id="KW-0732">Signal</keyword>
<evidence type="ECO:0000256" key="1">
    <source>
        <dbReference type="SAM" id="SignalP"/>
    </source>
</evidence>
<dbReference type="EMBL" id="KB870809">
    <property type="protein sequence ID" value="EOA25990.1"/>
    <property type="molecule type" value="Genomic_DNA"/>
</dbReference>
<accession>R0HL95</accession>
<dbReference type="AlphaFoldDB" id="R0HL95"/>
<evidence type="ECO:0000313" key="3">
    <source>
        <dbReference type="Proteomes" id="UP000029121"/>
    </source>
</evidence>
<dbReference type="PANTHER" id="PTHR31710:SF38">
    <property type="entry name" value="GB|AAF16529.1-RELATED"/>
    <property type="match status" value="1"/>
</dbReference>
<evidence type="ECO:0008006" key="4">
    <source>
        <dbReference type="Google" id="ProtNLM"/>
    </source>
</evidence>
<feature type="chain" id="PRO_5004352263" description="Plant thionin family protein" evidence="1">
    <location>
        <begin position="31"/>
        <end position="109"/>
    </location>
</feature>
<protein>
    <recommendedName>
        <fullName evidence="4">Plant thionin family protein</fullName>
    </recommendedName>
</protein>
<proteinExistence type="predicted"/>